<sequence>MGNAFFSSLISTAKRVPLPAFTNTNAVPRVFLTLCLSVRRSSAATLGRRVLGRPPYSGHATELGIVALVLLILTAHVTYNVRYILSTDDSLDHLVNLQDPERGPWSVLVQHEDALQRLNFTHQQRCRVGSMLCDPLVVGAAFLPSWTLHVVEKGCADCTDQQTYASAVEGVVLQARHAVFATSAAPLGRVGPMLLAMASVTDDVDVRAELPQWEWLRHVHGSGFPAVGGAAGVSAPPRAPYLAVMGIPSTDQRPRAALREAQRKTWLAYQEVARRDNHFTGALLALYVFAAAEPDPILDPSEDSAESLHSGTSAASPERAGLRVLLPTTAEYKTATQALLARAMQADGVDGVADEGFAQRRMELRRGWSTAAVDGSPCAEVASSWTAGGAKTSALSYLSGALSLPVTPAFTSPAEYICHASSALWQEALTHRNVLWIDMMTDRRPTTKKKLGETDDWGLPVEVGMSQKLILWLAYAYHAFKDVPFIIKGDDDSYMKVPQFLSDVRYVMSGMQARPPPPPADAANRSTYALDMGRAECMYWGSLRLFGQLTYNSGLLFMLDRLLARVVLEPHPNGEPTTAVLLAVTDFDPSLSRAYYTFVYHHEDVLLGLLIRNALRRARDICPNNRVWFIKEGLARFHDVHRGTPHDVTWSTVVAHRCTPANNYYLHHFFQREHYATLASSGGKRRAERAAVAQAAEWVAEHRRAMGPEVVGWDAMPAVQWVRNVKRTPAYDMAEADGVPVYRIEYKYWVHRLKGGSDEYRDEGLCAVPWA</sequence>
<evidence type="ECO:0000313" key="1">
    <source>
        <dbReference type="EMBL" id="XUY37391.1"/>
    </source>
</evidence>
<keyword evidence="2" id="KW-1185">Reference proteome</keyword>
<evidence type="ECO:0000313" key="2">
    <source>
        <dbReference type="Proteomes" id="UP000063063"/>
    </source>
</evidence>
<proteinExistence type="predicted"/>
<dbReference type="Proteomes" id="UP000063063">
    <property type="component" value="Chromosome 2"/>
</dbReference>
<organism evidence="1 2">
    <name type="scientific">Leishmania panamensis</name>
    <dbReference type="NCBI Taxonomy" id="5679"/>
    <lineage>
        <taxon>Eukaryota</taxon>
        <taxon>Discoba</taxon>
        <taxon>Euglenozoa</taxon>
        <taxon>Kinetoplastea</taxon>
        <taxon>Metakinetoplastina</taxon>
        <taxon>Trypanosomatida</taxon>
        <taxon>Trypanosomatidae</taxon>
        <taxon>Leishmaniinae</taxon>
        <taxon>Leishmania</taxon>
        <taxon>Leishmania guyanensis species complex</taxon>
    </lineage>
</organism>
<protein>
    <submittedName>
        <fullName evidence="1">Phosphoglycan beta 1,3 galactosyltransferase</fullName>
    </submittedName>
</protein>
<reference evidence="1 2" key="1">
    <citation type="journal article" date="2015" name="Sci. Rep.">
        <title>The genome of Leishmania panamensis: insights into genomics of the L. (Viannia) subgenus.</title>
        <authorList>
            <person name="Llanes A."/>
            <person name="Restrepo C.M."/>
            <person name="Vecchio G.D."/>
            <person name="Anguizola F.J."/>
            <person name="Lleonart R."/>
        </authorList>
    </citation>
    <scope>NUCLEOTIDE SEQUENCE [LARGE SCALE GENOMIC DNA]</scope>
    <source>
        <strain evidence="1 2">MHOM/PA/94/PSC-1</strain>
    </source>
</reference>
<name>A0AC62A6R9_LEIPA</name>
<keyword evidence="1" id="KW-0808">Transferase</keyword>
<accession>A0AC62A6R9</accession>
<dbReference type="EMBL" id="CP009371">
    <property type="protein sequence ID" value="XUY37391.1"/>
    <property type="molecule type" value="Genomic_DNA"/>
</dbReference>
<keyword evidence="1" id="KW-0328">Glycosyltransferase</keyword>
<gene>
    <name evidence="1" type="ORF">LPMP_0220060</name>
</gene>